<keyword evidence="4" id="KW-1185">Reference proteome</keyword>
<proteinExistence type="predicted"/>
<feature type="domain" description="Methyltransferase" evidence="2">
    <location>
        <begin position="62"/>
        <end position="157"/>
    </location>
</feature>
<dbReference type="InterPro" id="IPR041698">
    <property type="entry name" value="Methyltransf_25"/>
</dbReference>
<evidence type="ECO:0000259" key="2">
    <source>
        <dbReference type="Pfam" id="PF13649"/>
    </source>
</evidence>
<keyword evidence="3" id="KW-0489">Methyltransferase</keyword>
<gene>
    <name evidence="3" type="ORF">GH754_15030</name>
</gene>
<dbReference type="Gene3D" id="3.40.50.150">
    <property type="entry name" value="Vaccinia Virus protein VP39"/>
    <property type="match status" value="1"/>
</dbReference>
<dbReference type="InterPro" id="IPR029063">
    <property type="entry name" value="SAM-dependent_MTases_sf"/>
</dbReference>
<dbReference type="CDD" id="cd02440">
    <property type="entry name" value="AdoMet_MTases"/>
    <property type="match status" value="1"/>
</dbReference>
<dbReference type="Pfam" id="PF13649">
    <property type="entry name" value="Methyltransf_25"/>
    <property type="match status" value="1"/>
</dbReference>
<sequence length="256" mass="28792">MEGKTLKLDNKLNDAFEYNGSYFEEIGDFIKENYLEYGFTKGTKQEVDFLVKIMDLPQNSSILDIGCGPGRHSLELARRGFNSVGVDISSEFIKYANQVAKDEKLKAEFFVTDARELKFSQEFDGAICLCEGAFGLAGNEDNHRKVLKNVYNALRPGSLFILTVINALSAARSITDNSEFDVYTCTKIDKDTITSPEGETKDVKIYTTAFTFRELKFLMESEGFEVETAYGCSAGDFSEKTLTVNDMEIMMIARRK</sequence>
<dbReference type="SUPFAM" id="SSF53335">
    <property type="entry name" value="S-adenosyl-L-methionine-dependent methyltransferases"/>
    <property type="match status" value="1"/>
</dbReference>
<dbReference type="Proteomes" id="UP000480185">
    <property type="component" value="Unassembled WGS sequence"/>
</dbReference>
<dbReference type="AlphaFoldDB" id="A0A6G1X9Q1"/>
<name>A0A6G1X9Q1_9BACI</name>
<evidence type="ECO:0000313" key="3">
    <source>
        <dbReference type="EMBL" id="MRG87600.1"/>
    </source>
</evidence>
<dbReference type="GO" id="GO:0008168">
    <property type="term" value="F:methyltransferase activity"/>
    <property type="evidence" value="ECO:0007669"/>
    <property type="project" value="UniProtKB-KW"/>
</dbReference>
<dbReference type="EMBL" id="WJNH01000010">
    <property type="protein sequence ID" value="MRG87600.1"/>
    <property type="molecule type" value="Genomic_DNA"/>
</dbReference>
<reference evidence="3 4" key="1">
    <citation type="submission" date="2019-11" db="EMBL/GenBank/DDBJ databases">
        <authorList>
            <person name="Li J."/>
        </authorList>
    </citation>
    <scope>NUCLEOTIDE SEQUENCE [LARGE SCALE GENOMIC DNA]</scope>
    <source>
        <strain evidence="3 4">J4</strain>
    </source>
</reference>
<dbReference type="Gene3D" id="2.20.25.110">
    <property type="entry name" value="S-adenosyl-L-methionine-dependent methyltransferases"/>
    <property type="match status" value="1"/>
</dbReference>
<dbReference type="PANTHER" id="PTHR43861">
    <property type="entry name" value="TRANS-ACONITATE 2-METHYLTRANSFERASE-RELATED"/>
    <property type="match status" value="1"/>
</dbReference>
<dbReference type="OrthoDB" id="9811589at2"/>
<comment type="caution">
    <text evidence="3">The sequence shown here is derived from an EMBL/GenBank/DDBJ whole genome shotgun (WGS) entry which is preliminary data.</text>
</comment>
<evidence type="ECO:0000313" key="4">
    <source>
        <dbReference type="Proteomes" id="UP000480185"/>
    </source>
</evidence>
<evidence type="ECO:0000256" key="1">
    <source>
        <dbReference type="ARBA" id="ARBA00022679"/>
    </source>
</evidence>
<keyword evidence="1 3" id="KW-0808">Transferase</keyword>
<dbReference type="GO" id="GO:0032259">
    <property type="term" value="P:methylation"/>
    <property type="evidence" value="ECO:0007669"/>
    <property type="project" value="UniProtKB-KW"/>
</dbReference>
<accession>A0A6G1X9Q1</accession>
<protein>
    <submittedName>
        <fullName evidence="3">Methyltransferase domain-containing protein</fullName>
    </submittedName>
</protein>
<organism evidence="3 4">
    <name type="scientific">Salinibacillus xinjiangensis</name>
    <dbReference type="NCBI Taxonomy" id="1229268"/>
    <lineage>
        <taxon>Bacteria</taxon>
        <taxon>Bacillati</taxon>
        <taxon>Bacillota</taxon>
        <taxon>Bacilli</taxon>
        <taxon>Bacillales</taxon>
        <taxon>Bacillaceae</taxon>
        <taxon>Salinibacillus</taxon>
    </lineage>
</organism>